<dbReference type="Gene3D" id="3.40.50.410">
    <property type="entry name" value="von Willebrand factor, type A domain"/>
    <property type="match status" value="1"/>
</dbReference>
<feature type="domain" description="VWFA" evidence="1">
    <location>
        <begin position="237"/>
        <end position="422"/>
    </location>
</feature>
<dbReference type="EMBL" id="JACIGK010000016">
    <property type="protein sequence ID" value="MBB4266700.1"/>
    <property type="molecule type" value="Genomic_DNA"/>
</dbReference>
<dbReference type="SUPFAM" id="SSF53300">
    <property type="entry name" value="vWA-like"/>
    <property type="match status" value="1"/>
</dbReference>
<dbReference type="Proteomes" id="UP000554286">
    <property type="component" value="Unassembled WGS sequence"/>
</dbReference>
<dbReference type="Pfam" id="PF12034">
    <property type="entry name" value="YfbK_C"/>
    <property type="match status" value="1"/>
</dbReference>
<dbReference type="PROSITE" id="PS50234">
    <property type="entry name" value="VWFA"/>
    <property type="match status" value="1"/>
</dbReference>
<dbReference type="InterPro" id="IPR022156">
    <property type="entry name" value="Uncharacterised_YfbK_N"/>
</dbReference>
<organism evidence="2 3">
    <name type="scientific">Roseospira visakhapatnamensis</name>
    <dbReference type="NCBI Taxonomy" id="390880"/>
    <lineage>
        <taxon>Bacteria</taxon>
        <taxon>Pseudomonadati</taxon>
        <taxon>Pseudomonadota</taxon>
        <taxon>Alphaproteobacteria</taxon>
        <taxon>Rhodospirillales</taxon>
        <taxon>Rhodospirillaceae</taxon>
        <taxon>Roseospira</taxon>
    </lineage>
</organism>
<dbReference type="AlphaFoldDB" id="A0A7W6RE67"/>
<sequence length="598" mass="63251">MGRISMERAGRPVVAIAIVAGLAVMPSAARAMPDEPPAPAGDTCLSIVERIEAEIGQDHGVYRPRRSPGQGMRPGGAVGAIGDALTGAAPPLAPPPAVMEAMPAPSVAPPAPDPNGGSVPTLYPPDVERDRFPDVAPNGVVRVADQPVSTLSADVDTASMGVVRRFLRDGVRPPSDAVRVEEMVNYFDYAYPRPRTAAEPFAPSVNVMPSPWGAGREVMVVGVRGWSPDRSRRPDANIVLLADVSGSMRGPDRLGLVKRSMALLVDQLEGRDVVSLVIYAGADRVVLEPTPADDKRTICTALGHLASGGGTAGSKGIATAYDLAERSFRRGGINRVILATDGDFNLGVVDDGRLEDVVARKRETGVYLSILGVGRGNYNDRTMQRLAQAGNGMAAYLDSLAEGRRVLVEKLDAQLQPIADDVKVQVEFNPARVAEYRLVGYETRLLREEDFANDAVDAGEIGDGHTVTAIYEIAAPGSAGLRLPARRYGDTGSVAPAAGREAEIAHLRIRWKAPGETASRLMERPVTEADRAPLARQDDDTRFAVAVAGLAQILRGDPSVGDLGLGDVLDLATGAIGDDPHGHRRAFVDLVTQAMALR</sequence>
<evidence type="ECO:0000259" key="1">
    <source>
        <dbReference type="PROSITE" id="PS50234"/>
    </source>
</evidence>
<dbReference type="InterPro" id="IPR021908">
    <property type="entry name" value="YfbK_C"/>
</dbReference>
<comment type="caution">
    <text evidence="2">The sequence shown here is derived from an EMBL/GenBank/DDBJ whole genome shotgun (WGS) entry which is preliminary data.</text>
</comment>
<accession>A0A7W6RE67</accession>
<dbReference type="InterPro" id="IPR002035">
    <property type="entry name" value="VWF_A"/>
</dbReference>
<dbReference type="Pfam" id="PF00092">
    <property type="entry name" value="VWA"/>
    <property type="match status" value="1"/>
</dbReference>
<gene>
    <name evidence="2" type="ORF">GGD89_002333</name>
</gene>
<proteinExistence type="predicted"/>
<reference evidence="2 3" key="1">
    <citation type="submission" date="2020-08" db="EMBL/GenBank/DDBJ databases">
        <title>Genome sequencing of Purple Non-Sulfur Bacteria from various extreme environments.</title>
        <authorList>
            <person name="Mayer M."/>
        </authorList>
    </citation>
    <scope>NUCLEOTIDE SEQUENCE [LARGE SCALE GENOMIC DNA]</scope>
    <source>
        <strain evidence="2 3">JA131</strain>
    </source>
</reference>
<evidence type="ECO:0000313" key="3">
    <source>
        <dbReference type="Proteomes" id="UP000554286"/>
    </source>
</evidence>
<protein>
    <submittedName>
        <fullName evidence="2">Ca-activated chloride channel family protein</fullName>
    </submittedName>
</protein>
<dbReference type="PANTHER" id="PTHR10579:SF43">
    <property type="entry name" value="ZINC FINGER (C3HC4-TYPE RING FINGER) FAMILY PROTEIN"/>
    <property type="match status" value="1"/>
</dbReference>
<evidence type="ECO:0000313" key="2">
    <source>
        <dbReference type="EMBL" id="MBB4266700.1"/>
    </source>
</evidence>
<keyword evidence="3" id="KW-1185">Reference proteome</keyword>
<dbReference type="Pfam" id="PF12450">
    <property type="entry name" value="vWF_A"/>
    <property type="match status" value="1"/>
</dbReference>
<dbReference type="InterPro" id="IPR051266">
    <property type="entry name" value="CLCR"/>
</dbReference>
<name>A0A7W6RE67_9PROT</name>
<dbReference type="InterPro" id="IPR036465">
    <property type="entry name" value="vWFA_dom_sf"/>
</dbReference>
<dbReference type="PANTHER" id="PTHR10579">
    <property type="entry name" value="CALCIUM-ACTIVATED CHLORIDE CHANNEL REGULATOR"/>
    <property type="match status" value="1"/>
</dbReference>
<dbReference type="SMART" id="SM00327">
    <property type="entry name" value="VWA"/>
    <property type="match status" value="1"/>
</dbReference>
<dbReference type="RefSeq" id="WP_221238433.1">
    <property type="nucleotide sequence ID" value="NZ_JACIGK010000016.1"/>
</dbReference>